<protein>
    <submittedName>
        <fullName evidence="5">Glycosyltransferase family 4 protein</fullName>
        <ecNumber evidence="5">2.4.-.-</ecNumber>
    </submittedName>
</protein>
<evidence type="ECO:0000259" key="4">
    <source>
        <dbReference type="Pfam" id="PF13439"/>
    </source>
</evidence>
<evidence type="ECO:0000313" key="6">
    <source>
        <dbReference type="Proteomes" id="UP001597169"/>
    </source>
</evidence>
<dbReference type="PANTHER" id="PTHR12526">
    <property type="entry name" value="GLYCOSYLTRANSFERASE"/>
    <property type="match status" value="1"/>
</dbReference>
<feature type="domain" description="Glycosyltransferase subfamily 4-like N-terminal" evidence="4">
    <location>
        <begin position="19"/>
        <end position="166"/>
    </location>
</feature>
<dbReference type="InterPro" id="IPR001296">
    <property type="entry name" value="Glyco_trans_1"/>
</dbReference>
<gene>
    <name evidence="5" type="ORF">ACFQ3J_23765</name>
</gene>
<dbReference type="GO" id="GO:0016757">
    <property type="term" value="F:glycosyltransferase activity"/>
    <property type="evidence" value="ECO:0007669"/>
    <property type="project" value="UniProtKB-KW"/>
</dbReference>
<dbReference type="Gene3D" id="3.40.50.2000">
    <property type="entry name" value="Glycogen Phosphorylase B"/>
    <property type="match status" value="2"/>
</dbReference>
<dbReference type="RefSeq" id="WP_091158791.1">
    <property type="nucleotide sequence ID" value="NZ_JBHTKX010000007.1"/>
</dbReference>
<sequence length="378" mass="42660">MHIVMVSPEQFPLPGSGSVEICMLAIARELSMHHQITIISKLTTQLPHETWISDQLVIKRVPALSKKDYAVEVIKCIQTLDHVDLIQVDNRPRCMAKIKQAYPDKPVALFLHSLTFVPKSNTISSLLRRADLIIANSRSLKRRIISRFSLPSDRIITIPLGVDVHRFKPLTAVEKQARMEHYGISSNRYNVLFVGRVIPQKGIPVIMRALYRVQPSIRTRLIIVGKSKNKAYLARLKQLAKTLRIELLFLGEIQHEQIHELYPLADCIVCPSQKHEAFGLVNVEAMASGIPVIASKNGGIREIIEDGHDGFLVTHYKNPFGFAKRLAQLAKHPELAQSMGANGREKALHHYTWQATAAQLEASYQHLTGRDIQIEQQN</sequence>
<dbReference type="EMBL" id="JBHTKX010000007">
    <property type="protein sequence ID" value="MFD1131144.1"/>
    <property type="molecule type" value="Genomic_DNA"/>
</dbReference>
<dbReference type="SUPFAM" id="SSF53756">
    <property type="entry name" value="UDP-Glycosyltransferase/glycogen phosphorylase"/>
    <property type="match status" value="1"/>
</dbReference>
<keyword evidence="1 5" id="KW-0328">Glycosyltransferase</keyword>
<dbReference type="Pfam" id="PF13439">
    <property type="entry name" value="Glyco_transf_4"/>
    <property type="match status" value="1"/>
</dbReference>
<name>A0ABW3Q923_9BACL</name>
<reference evidence="6" key="1">
    <citation type="journal article" date="2019" name="Int. J. Syst. Evol. Microbiol.">
        <title>The Global Catalogue of Microorganisms (GCM) 10K type strain sequencing project: providing services to taxonomists for standard genome sequencing and annotation.</title>
        <authorList>
            <consortium name="The Broad Institute Genomics Platform"/>
            <consortium name="The Broad Institute Genome Sequencing Center for Infectious Disease"/>
            <person name="Wu L."/>
            <person name="Ma J."/>
        </authorList>
    </citation>
    <scope>NUCLEOTIDE SEQUENCE [LARGE SCALE GENOMIC DNA]</scope>
    <source>
        <strain evidence="6">CCUG 53519</strain>
    </source>
</reference>
<evidence type="ECO:0000313" key="5">
    <source>
        <dbReference type="EMBL" id="MFD1131144.1"/>
    </source>
</evidence>
<dbReference type="EC" id="2.4.-.-" evidence="5"/>
<dbReference type="Proteomes" id="UP001597169">
    <property type="component" value="Unassembled WGS sequence"/>
</dbReference>
<keyword evidence="6" id="KW-1185">Reference proteome</keyword>
<accession>A0ABW3Q923</accession>
<dbReference type="InterPro" id="IPR028098">
    <property type="entry name" value="Glyco_trans_4-like_N"/>
</dbReference>
<comment type="caution">
    <text evidence="5">The sequence shown here is derived from an EMBL/GenBank/DDBJ whole genome shotgun (WGS) entry which is preliminary data.</text>
</comment>
<evidence type="ECO:0000256" key="2">
    <source>
        <dbReference type="ARBA" id="ARBA00022679"/>
    </source>
</evidence>
<feature type="domain" description="Glycosyl transferase family 1" evidence="3">
    <location>
        <begin position="179"/>
        <end position="345"/>
    </location>
</feature>
<evidence type="ECO:0000256" key="1">
    <source>
        <dbReference type="ARBA" id="ARBA00022676"/>
    </source>
</evidence>
<proteinExistence type="predicted"/>
<keyword evidence="2 5" id="KW-0808">Transferase</keyword>
<organism evidence="5 6">
    <name type="scientific">Paenibacillus provencensis</name>
    <dbReference type="NCBI Taxonomy" id="441151"/>
    <lineage>
        <taxon>Bacteria</taxon>
        <taxon>Bacillati</taxon>
        <taxon>Bacillota</taxon>
        <taxon>Bacilli</taxon>
        <taxon>Bacillales</taxon>
        <taxon>Paenibacillaceae</taxon>
        <taxon>Paenibacillus</taxon>
    </lineage>
</organism>
<dbReference type="Pfam" id="PF00534">
    <property type="entry name" value="Glycos_transf_1"/>
    <property type="match status" value="1"/>
</dbReference>
<dbReference type="CDD" id="cd03801">
    <property type="entry name" value="GT4_PimA-like"/>
    <property type="match status" value="1"/>
</dbReference>
<evidence type="ECO:0000259" key="3">
    <source>
        <dbReference type="Pfam" id="PF00534"/>
    </source>
</evidence>
<dbReference type="PANTHER" id="PTHR12526:SF510">
    <property type="entry name" value="D-INOSITOL 3-PHOSPHATE GLYCOSYLTRANSFERASE"/>
    <property type="match status" value="1"/>
</dbReference>